<feature type="compositionally biased region" description="Acidic residues" evidence="1">
    <location>
        <begin position="152"/>
        <end position="213"/>
    </location>
</feature>
<dbReference type="AlphaFoldDB" id="A0A1W2TKL3"/>
<sequence length="375" mass="43609">MKGRPVDQLVYEAMFPKPRSTDVQNFQSLLHRHLILEVREEVHSFYGHLDTQEAKYPGLDYCHPIHRIRLSRWPWHRRLFRAFDNLRLTDAEIAGLTKWEGTKWAKDRFERDSGIIIRDTAADDISPWVEPEDRPRATGETPRATARQVLQVEEEEVELEVDIEEEGEEEEEEEEDEEERREDEDEDEEGEEEEEDIEDEEMEAEEAEEESDGELQSIGFALNEHLRQRAARHEAGEQSEHYEDEWEQWLKNAIESGEFPFLTDPSQQPSDTNLIPQALIPPNMLSMARAGRWDEIPGWLHDIIRRTIELERTPRNARAHAPPTPPTRSSGSMESIFERLANRRRPYSDMRLPTGGDSRSSAAGVRLQRTAQPGA</sequence>
<evidence type="ECO:0000256" key="1">
    <source>
        <dbReference type="SAM" id="MobiDB-lite"/>
    </source>
</evidence>
<dbReference type="EMBL" id="DF977457">
    <property type="protein sequence ID" value="GAP88784.1"/>
    <property type="molecule type" value="Genomic_DNA"/>
</dbReference>
<accession>A0A1W2TKL3</accession>
<reference evidence="2" key="1">
    <citation type="submission" date="2016-03" db="EMBL/GenBank/DDBJ databases">
        <title>Draft genome sequence of Rosellinia necatrix.</title>
        <authorList>
            <person name="Kanematsu S."/>
        </authorList>
    </citation>
    <scope>NUCLEOTIDE SEQUENCE [LARGE SCALE GENOMIC DNA]</scope>
    <source>
        <strain evidence="2">W97</strain>
    </source>
</reference>
<feature type="region of interest" description="Disordered" evidence="1">
    <location>
        <begin position="314"/>
        <end position="375"/>
    </location>
</feature>
<evidence type="ECO:0000313" key="3">
    <source>
        <dbReference type="Proteomes" id="UP000054516"/>
    </source>
</evidence>
<keyword evidence="3" id="KW-1185">Reference proteome</keyword>
<name>A0A1W2TKL3_ROSNE</name>
<dbReference type="STRING" id="77044.A0A1W2TKL3"/>
<dbReference type="Proteomes" id="UP000054516">
    <property type="component" value="Unassembled WGS sequence"/>
</dbReference>
<organism evidence="2">
    <name type="scientific">Rosellinia necatrix</name>
    <name type="common">White root-rot fungus</name>
    <dbReference type="NCBI Taxonomy" id="77044"/>
    <lineage>
        <taxon>Eukaryota</taxon>
        <taxon>Fungi</taxon>
        <taxon>Dikarya</taxon>
        <taxon>Ascomycota</taxon>
        <taxon>Pezizomycotina</taxon>
        <taxon>Sordariomycetes</taxon>
        <taxon>Xylariomycetidae</taxon>
        <taxon>Xylariales</taxon>
        <taxon>Xylariaceae</taxon>
        <taxon>Rosellinia</taxon>
    </lineage>
</organism>
<dbReference type="OrthoDB" id="4106209at2759"/>
<dbReference type="OMA" id="TDPQNFQ"/>
<protein>
    <submittedName>
        <fullName evidence="2">Uncharacterized protein</fullName>
    </submittedName>
</protein>
<proteinExistence type="predicted"/>
<gene>
    <name evidence="2" type="ORF">SAMD00023353_1202150</name>
</gene>
<feature type="region of interest" description="Disordered" evidence="1">
    <location>
        <begin position="124"/>
        <end position="214"/>
    </location>
</feature>
<evidence type="ECO:0000313" key="2">
    <source>
        <dbReference type="EMBL" id="GAP88784.1"/>
    </source>
</evidence>